<feature type="transmembrane region" description="Helical" evidence="2">
    <location>
        <begin position="112"/>
        <end position="136"/>
    </location>
</feature>
<keyword evidence="2" id="KW-0472">Membrane</keyword>
<feature type="transmembrane region" description="Helical" evidence="2">
    <location>
        <begin position="89"/>
        <end position="106"/>
    </location>
</feature>
<dbReference type="Proteomes" id="UP001604002">
    <property type="component" value="Unassembled WGS sequence"/>
</dbReference>
<comment type="caution">
    <text evidence="3">The sequence shown here is derived from an EMBL/GenBank/DDBJ whole genome shotgun (WGS) entry which is preliminary data.</text>
</comment>
<dbReference type="EMBL" id="JBAFVH010000009">
    <property type="protein sequence ID" value="MFG1373951.1"/>
    <property type="molecule type" value="Genomic_DNA"/>
</dbReference>
<organism evidence="3 4">
    <name type="scientific">Xanthobacter oligotrophicus</name>
    <dbReference type="NCBI Taxonomy" id="2607286"/>
    <lineage>
        <taxon>Bacteria</taxon>
        <taxon>Pseudomonadati</taxon>
        <taxon>Pseudomonadota</taxon>
        <taxon>Alphaproteobacteria</taxon>
        <taxon>Hyphomicrobiales</taxon>
        <taxon>Xanthobacteraceae</taxon>
        <taxon>Xanthobacter</taxon>
    </lineage>
</organism>
<evidence type="ECO:0000256" key="2">
    <source>
        <dbReference type="SAM" id="Phobius"/>
    </source>
</evidence>
<keyword evidence="4" id="KW-1185">Reference proteome</keyword>
<protein>
    <submittedName>
        <fullName evidence="3">Uncharacterized protein</fullName>
    </submittedName>
</protein>
<dbReference type="RefSeq" id="WP_393993631.1">
    <property type="nucleotide sequence ID" value="NZ_JBAFVH010000009.1"/>
</dbReference>
<feature type="transmembrane region" description="Helical" evidence="2">
    <location>
        <begin position="63"/>
        <end position="82"/>
    </location>
</feature>
<accession>A0ABW7A1S6</accession>
<feature type="transmembrane region" description="Helical" evidence="2">
    <location>
        <begin position="37"/>
        <end position="57"/>
    </location>
</feature>
<reference evidence="3 4" key="1">
    <citation type="submission" date="2024-02" db="EMBL/GenBank/DDBJ databases">
        <title>Expansion and revision of Xanthobacter and proposal of Roseixanthobacter gen. nov.</title>
        <authorList>
            <person name="Soltysiak M.P.M."/>
            <person name="Jalihal A."/>
            <person name="Ory A."/>
            <person name="Chrisophersen C."/>
            <person name="Lee A.D."/>
            <person name="Boulton J."/>
            <person name="Springer M."/>
        </authorList>
    </citation>
    <scope>NUCLEOTIDE SEQUENCE [LARGE SCALE GENOMIC DNA]</scope>
    <source>
        <strain evidence="3 4">23A</strain>
    </source>
</reference>
<evidence type="ECO:0000256" key="1">
    <source>
        <dbReference type="SAM" id="MobiDB-lite"/>
    </source>
</evidence>
<proteinExistence type="predicted"/>
<sequence>MANVPPPSNSPPPPQPAPARPTPPRTTSSPSILRLRAGLLLLVASVVLCGAGGHFVARQFGLGIGWAILLAVVIWVGVGILIARLDTRLFFGAAVAVTALVAYFVYDFSSSAIGWSSGVSLVLALVAALFLTFTFYDFRRLKHELRLWAYKR</sequence>
<evidence type="ECO:0000313" key="3">
    <source>
        <dbReference type="EMBL" id="MFG1373951.1"/>
    </source>
</evidence>
<keyword evidence="2" id="KW-0812">Transmembrane</keyword>
<keyword evidence="2" id="KW-1133">Transmembrane helix</keyword>
<feature type="region of interest" description="Disordered" evidence="1">
    <location>
        <begin position="1"/>
        <end position="29"/>
    </location>
</feature>
<gene>
    <name evidence="3" type="ORF">V5F32_17375</name>
</gene>
<name>A0ABW7A1S6_9HYPH</name>
<evidence type="ECO:0000313" key="4">
    <source>
        <dbReference type="Proteomes" id="UP001604002"/>
    </source>
</evidence>
<feature type="compositionally biased region" description="Pro residues" evidence="1">
    <location>
        <begin position="1"/>
        <end position="24"/>
    </location>
</feature>